<dbReference type="InterPro" id="IPR035965">
    <property type="entry name" value="PAS-like_dom_sf"/>
</dbReference>
<dbReference type="NCBIfam" id="TIGR00229">
    <property type="entry name" value="sensory_box"/>
    <property type="match status" value="2"/>
</dbReference>
<comment type="caution">
    <text evidence="7">The sequence shown here is derived from an EMBL/GenBank/DDBJ whole genome shotgun (WGS) entry which is preliminary data.</text>
</comment>
<dbReference type="InterPro" id="IPR001633">
    <property type="entry name" value="EAL_dom"/>
</dbReference>
<name>A0A7W7V6W9_9GAMM</name>
<sequence>MTTRPTTTASPPISGDAAAPATQSGSVPFPHLAALLASRLESAIEGAMCLVLVLDPETGRLQVAHAERLPQRWVEAVAGLRPDPSLGSCPRAVALGRRVLTPDVAADPHWAPLLPLADELGLRACWSEPMIDAAGCVRGALSVYFDRVREPTECELRTLADFGRLAGLAAGLHAAVLGEQEMARIDNAAVRVLSKFMSQGEPRRRAEEMVRELAALTESEHGLLAEVVRDGQGGVLLRALALTAEPWDGASAELHRQYLDSGLEIHNLDSLLGYPVTSGEPLIANDPPGHPGWGGTLPAGHFPLRNFLGVPLKRGDEVIGLLALANRDGGYNERMLSRLKAVFAACASMIVWLRTDAEHRAAKRRLEEERALLRVVVESLPDPVAIKDADGAYLECNPIFADFVGMKREDIVGRHAGDIFPPEVAARFEEDDRRAIASDSVITAMHWQKHGITGQMCLIQIHKLALRTAEGRLRGVLMAARDVTDIYRRNERERLAAEVFASSAEGLAVTDAAGIVVQVNPMLEEMLGRSESELVGQPWHLLDPELLRGGLADDRLPPEGHRGEGWLTHVDGSRYPVWRTVTAARDEQGRTVNFILGYLNIAELVLAREHLDHLAHHDALTGLPNRALLTRDLQRVLSRARFMHSGVAILFLDLDGFKNINDSLGHSVGDRLLQAVAARLRALIRDSDMVARIGGDEFVIVLESLKDPGGAERVAEKVMEAFNEPFVVGEHSLYLTPSIGISLYPGDGEDAETLLRNADTAMYAAKAAGRNTLRFYSRELTRAAAERLAYDNALRTALQRGEFTLHFQPVIGLAERRMVAAEVLLRWRSEMIGEVSPAEFIPVAESSGLIVPIGAWVLEHAIAQAARWREAGLPSLRFAVNVSVRQLERGGFDRQVFALLERFGLPPASLELEVTESVLAHQEEQSQILAQLKALRDGGVHIAIDDFGTGYSSLARLQRMPVDRIKIDRAFISGEENGGEHAHAIARAIAAVAGELGLALTAEGIEDAEHARFAQELGCDEVQGWWFGRPMSAEAFERSLRASMAALTGD</sequence>
<evidence type="ECO:0000259" key="6">
    <source>
        <dbReference type="PROSITE" id="PS50887"/>
    </source>
</evidence>
<dbReference type="SMART" id="SM00091">
    <property type="entry name" value="PAS"/>
    <property type="match status" value="2"/>
</dbReference>
<dbReference type="Pfam" id="PF00989">
    <property type="entry name" value="PAS"/>
    <property type="match status" value="1"/>
</dbReference>
<feature type="domain" description="PAS" evidence="3">
    <location>
        <begin position="492"/>
        <end position="545"/>
    </location>
</feature>
<protein>
    <submittedName>
        <fullName evidence="7">Diguanylate cyclase (GGDEF)-like protein/PAS domain S-box-containing protein</fullName>
    </submittedName>
</protein>
<keyword evidence="8" id="KW-1185">Reference proteome</keyword>
<dbReference type="Pfam" id="PF00990">
    <property type="entry name" value="GGDEF"/>
    <property type="match status" value="1"/>
</dbReference>
<dbReference type="CDD" id="cd00130">
    <property type="entry name" value="PAS"/>
    <property type="match status" value="2"/>
</dbReference>
<dbReference type="PROSITE" id="PS50112">
    <property type="entry name" value="PAS"/>
    <property type="match status" value="2"/>
</dbReference>
<evidence type="ECO:0000259" key="5">
    <source>
        <dbReference type="PROSITE" id="PS50883"/>
    </source>
</evidence>
<dbReference type="InterPro" id="IPR043128">
    <property type="entry name" value="Rev_trsase/Diguanyl_cyclase"/>
</dbReference>
<feature type="domain" description="PAC" evidence="4">
    <location>
        <begin position="561"/>
        <end position="613"/>
    </location>
</feature>
<dbReference type="NCBIfam" id="TIGR00254">
    <property type="entry name" value="GGDEF"/>
    <property type="match status" value="1"/>
</dbReference>
<evidence type="ECO:0000313" key="8">
    <source>
        <dbReference type="Proteomes" id="UP000519004"/>
    </source>
</evidence>
<dbReference type="SUPFAM" id="SSF55785">
    <property type="entry name" value="PYP-like sensor domain (PAS domain)"/>
    <property type="match status" value="2"/>
</dbReference>
<accession>A0A7W7V6W9</accession>
<dbReference type="InterPro" id="IPR035919">
    <property type="entry name" value="EAL_sf"/>
</dbReference>
<dbReference type="CDD" id="cd01949">
    <property type="entry name" value="GGDEF"/>
    <property type="match status" value="1"/>
</dbReference>
<dbReference type="FunFam" id="3.30.70.270:FF:000001">
    <property type="entry name" value="Diguanylate cyclase domain protein"/>
    <property type="match status" value="1"/>
</dbReference>
<dbReference type="Gene3D" id="3.20.20.450">
    <property type="entry name" value="EAL domain"/>
    <property type="match status" value="1"/>
</dbReference>
<dbReference type="AlphaFoldDB" id="A0A7W7V6W9"/>
<feature type="domain" description="GGDEF" evidence="6">
    <location>
        <begin position="645"/>
        <end position="778"/>
    </location>
</feature>
<comment type="cofactor">
    <cofactor evidence="1">
        <name>Mg(2+)</name>
        <dbReference type="ChEBI" id="CHEBI:18420"/>
    </cofactor>
</comment>
<dbReference type="Gene3D" id="3.30.70.270">
    <property type="match status" value="1"/>
</dbReference>
<feature type="domain" description="PAS" evidence="3">
    <location>
        <begin position="369"/>
        <end position="439"/>
    </location>
</feature>
<dbReference type="GO" id="GO:0003824">
    <property type="term" value="F:catalytic activity"/>
    <property type="evidence" value="ECO:0007669"/>
    <property type="project" value="UniProtKB-ARBA"/>
</dbReference>
<dbReference type="PROSITE" id="PS50887">
    <property type="entry name" value="GGDEF"/>
    <property type="match status" value="1"/>
</dbReference>
<dbReference type="EMBL" id="JACHHX010000001">
    <property type="protein sequence ID" value="MBB5014350.1"/>
    <property type="molecule type" value="Genomic_DNA"/>
</dbReference>
<dbReference type="InterPro" id="IPR000014">
    <property type="entry name" value="PAS"/>
</dbReference>
<dbReference type="InterPro" id="IPR013656">
    <property type="entry name" value="PAS_4"/>
</dbReference>
<evidence type="ECO:0000313" key="7">
    <source>
        <dbReference type="EMBL" id="MBB5014350.1"/>
    </source>
</evidence>
<dbReference type="InterPro" id="IPR000160">
    <property type="entry name" value="GGDEF_dom"/>
</dbReference>
<dbReference type="Pfam" id="PF00563">
    <property type="entry name" value="EAL"/>
    <property type="match status" value="1"/>
</dbReference>
<feature type="domain" description="EAL" evidence="5">
    <location>
        <begin position="787"/>
        <end position="1044"/>
    </location>
</feature>
<evidence type="ECO:0000259" key="3">
    <source>
        <dbReference type="PROSITE" id="PS50112"/>
    </source>
</evidence>
<proteinExistence type="predicted"/>
<dbReference type="InterPro" id="IPR029016">
    <property type="entry name" value="GAF-like_dom_sf"/>
</dbReference>
<dbReference type="SUPFAM" id="SSF141868">
    <property type="entry name" value="EAL domain-like"/>
    <property type="match status" value="1"/>
</dbReference>
<dbReference type="InterPro" id="IPR003018">
    <property type="entry name" value="GAF"/>
</dbReference>
<dbReference type="PANTHER" id="PTHR44757">
    <property type="entry name" value="DIGUANYLATE CYCLASE DGCP"/>
    <property type="match status" value="1"/>
</dbReference>
<dbReference type="SMART" id="SM00267">
    <property type="entry name" value="GGDEF"/>
    <property type="match status" value="1"/>
</dbReference>
<dbReference type="PANTHER" id="PTHR44757:SF2">
    <property type="entry name" value="BIOFILM ARCHITECTURE MAINTENANCE PROTEIN MBAA"/>
    <property type="match status" value="1"/>
</dbReference>
<dbReference type="SUPFAM" id="SSF55073">
    <property type="entry name" value="Nucleotide cyclase"/>
    <property type="match status" value="1"/>
</dbReference>
<dbReference type="RefSeq" id="WP_183946939.1">
    <property type="nucleotide sequence ID" value="NZ_JACHHX010000001.1"/>
</dbReference>
<dbReference type="InterPro" id="IPR029787">
    <property type="entry name" value="Nucleotide_cyclase"/>
</dbReference>
<feature type="region of interest" description="Disordered" evidence="2">
    <location>
        <begin position="1"/>
        <end position="22"/>
    </location>
</feature>
<dbReference type="InterPro" id="IPR013767">
    <property type="entry name" value="PAS_fold"/>
</dbReference>
<dbReference type="PROSITE" id="PS50113">
    <property type="entry name" value="PAC"/>
    <property type="match status" value="1"/>
</dbReference>
<dbReference type="Gene3D" id="3.30.450.40">
    <property type="match status" value="2"/>
</dbReference>
<dbReference type="Pfam" id="PF13185">
    <property type="entry name" value="GAF_2"/>
    <property type="match status" value="2"/>
</dbReference>
<feature type="compositionally biased region" description="Polar residues" evidence="2">
    <location>
        <begin position="1"/>
        <end position="11"/>
    </location>
</feature>
<dbReference type="Proteomes" id="UP000519004">
    <property type="component" value="Unassembled WGS sequence"/>
</dbReference>
<dbReference type="SMART" id="SM00052">
    <property type="entry name" value="EAL"/>
    <property type="match status" value="1"/>
</dbReference>
<organism evidence="7 8">
    <name type="scientific">Rehaibacterium terrae</name>
    <dbReference type="NCBI Taxonomy" id="1341696"/>
    <lineage>
        <taxon>Bacteria</taxon>
        <taxon>Pseudomonadati</taxon>
        <taxon>Pseudomonadota</taxon>
        <taxon>Gammaproteobacteria</taxon>
        <taxon>Lysobacterales</taxon>
        <taxon>Lysobacteraceae</taxon>
        <taxon>Rehaibacterium</taxon>
    </lineage>
</organism>
<dbReference type="InterPro" id="IPR052155">
    <property type="entry name" value="Biofilm_reg_signaling"/>
</dbReference>
<dbReference type="Pfam" id="PF08448">
    <property type="entry name" value="PAS_4"/>
    <property type="match status" value="1"/>
</dbReference>
<dbReference type="CDD" id="cd01948">
    <property type="entry name" value="EAL"/>
    <property type="match status" value="1"/>
</dbReference>
<dbReference type="SMART" id="SM00065">
    <property type="entry name" value="GAF"/>
    <property type="match status" value="2"/>
</dbReference>
<dbReference type="Gene3D" id="3.30.450.20">
    <property type="entry name" value="PAS domain"/>
    <property type="match status" value="2"/>
</dbReference>
<dbReference type="SUPFAM" id="SSF55781">
    <property type="entry name" value="GAF domain-like"/>
    <property type="match status" value="2"/>
</dbReference>
<evidence type="ECO:0000256" key="1">
    <source>
        <dbReference type="ARBA" id="ARBA00001946"/>
    </source>
</evidence>
<reference evidence="7 8" key="1">
    <citation type="submission" date="2020-08" db="EMBL/GenBank/DDBJ databases">
        <title>Genomic Encyclopedia of Type Strains, Phase IV (KMG-IV): sequencing the most valuable type-strain genomes for metagenomic binning, comparative biology and taxonomic classification.</title>
        <authorList>
            <person name="Goeker M."/>
        </authorList>
    </citation>
    <scope>NUCLEOTIDE SEQUENCE [LARGE SCALE GENOMIC DNA]</scope>
    <source>
        <strain evidence="7 8">DSM 25897</strain>
    </source>
</reference>
<gene>
    <name evidence="7" type="ORF">HNQ58_000221</name>
</gene>
<dbReference type="InterPro" id="IPR000700">
    <property type="entry name" value="PAS-assoc_C"/>
</dbReference>
<evidence type="ECO:0000256" key="2">
    <source>
        <dbReference type="SAM" id="MobiDB-lite"/>
    </source>
</evidence>
<dbReference type="PROSITE" id="PS50883">
    <property type="entry name" value="EAL"/>
    <property type="match status" value="1"/>
</dbReference>
<evidence type="ECO:0000259" key="4">
    <source>
        <dbReference type="PROSITE" id="PS50113"/>
    </source>
</evidence>